<dbReference type="AlphaFoldDB" id="A0A0A8Z832"/>
<sequence length="33" mass="3919">MIPCTGNSLWMIFQKNNQEHYTYMLGSILSYMC</sequence>
<evidence type="ECO:0000313" key="1">
    <source>
        <dbReference type="EMBL" id="JAD31007.1"/>
    </source>
</evidence>
<reference evidence="1" key="1">
    <citation type="submission" date="2014-09" db="EMBL/GenBank/DDBJ databases">
        <authorList>
            <person name="Magalhaes I.L.F."/>
            <person name="Oliveira U."/>
            <person name="Santos F.R."/>
            <person name="Vidigal T.H.D.A."/>
            <person name="Brescovit A.D."/>
            <person name="Santos A.J."/>
        </authorList>
    </citation>
    <scope>NUCLEOTIDE SEQUENCE</scope>
    <source>
        <tissue evidence="1">Shoot tissue taken approximately 20 cm above the soil surface</tissue>
    </source>
</reference>
<name>A0A0A8Z832_ARUDO</name>
<reference evidence="1" key="2">
    <citation type="journal article" date="2015" name="Data Brief">
        <title>Shoot transcriptome of the giant reed, Arundo donax.</title>
        <authorList>
            <person name="Barrero R.A."/>
            <person name="Guerrero F.D."/>
            <person name="Moolhuijzen P."/>
            <person name="Goolsby J.A."/>
            <person name="Tidwell J."/>
            <person name="Bellgard S.E."/>
            <person name="Bellgard M.I."/>
        </authorList>
    </citation>
    <scope>NUCLEOTIDE SEQUENCE</scope>
    <source>
        <tissue evidence="1">Shoot tissue taken approximately 20 cm above the soil surface</tissue>
    </source>
</reference>
<dbReference type="EMBL" id="GBRH01266888">
    <property type="protein sequence ID" value="JAD31007.1"/>
    <property type="molecule type" value="Transcribed_RNA"/>
</dbReference>
<organism evidence="1">
    <name type="scientific">Arundo donax</name>
    <name type="common">Giant reed</name>
    <name type="synonym">Donax arundinaceus</name>
    <dbReference type="NCBI Taxonomy" id="35708"/>
    <lineage>
        <taxon>Eukaryota</taxon>
        <taxon>Viridiplantae</taxon>
        <taxon>Streptophyta</taxon>
        <taxon>Embryophyta</taxon>
        <taxon>Tracheophyta</taxon>
        <taxon>Spermatophyta</taxon>
        <taxon>Magnoliopsida</taxon>
        <taxon>Liliopsida</taxon>
        <taxon>Poales</taxon>
        <taxon>Poaceae</taxon>
        <taxon>PACMAD clade</taxon>
        <taxon>Arundinoideae</taxon>
        <taxon>Arundineae</taxon>
        <taxon>Arundo</taxon>
    </lineage>
</organism>
<protein>
    <submittedName>
        <fullName evidence="1">Uncharacterized protein</fullName>
    </submittedName>
</protein>
<accession>A0A0A8Z832</accession>
<proteinExistence type="predicted"/>